<protein>
    <submittedName>
        <fullName evidence="1">Uncharacterized protein</fullName>
    </submittedName>
</protein>
<gene>
    <name evidence="1" type="ORF">Tci_922545</name>
</gene>
<proteinExistence type="predicted"/>
<dbReference type="AlphaFoldDB" id="A0A699WYB7"/>
<accession>A0A699WYB7</accession>
<comment type="caution">
    <text evidence="1">The sequence shown here is derived from an EMBL/GenBank/DDBJ whole genome shotgun (WGS) entry which is preliminary data.</text>
</comment>
<name>A0A699WYB7_TANCI</name>
<evidence type="ECO:0000313" key="1">
    <source>
        <dbReference type="EMBL" id="GFD50576.1"/>
    </source>
</evidence>
<dbReference type="EMBL" id="BKCJ011759062">
    <property type="protein sequence ID" value="GFD50576.1"/>
    <property type="molecule type" value="Genomic_DNA"/>
</dbReference>
<organism evidence="1">
    <name type="scientific">Tanacetum cinerariifolium</name>
    <name type="common">Dalmatian daisy</name>
    <name type="synonym">Chrysanthemum cinerariifolium</name>
    <dbReference type="NCBI Taxonomy" id="118510"/>
    <lineage>
        <taxon>Eukaryota</taxon>
        <taxon>Viridiplantae</taxon>
        <taxon>Streptophyta</taxon>
        <taxon>Embryophyta</taxon>
        <taxon>Tracheophyta</taxon>
        <taxon>Spermatophyta</taxon>
        <taxon>Magnoliopsida</taxon>
        <taxon>eudicotyledons</taxon>
        <taxon>Gunneridae</taxon>
        <taxon>Pentapetalae</taxon>
        <taxon>asterids</taxon>
        <taxon>campanulids</taxon>
        <taxon>Asterales</taxon>
        <taxon>Asteraceae</taxon>
        <taxon>Asteroideae</taxon>
        <taxon>Anthemideae</taxon>
        <taxon>Anthemidinae</taxon>
        <taxon>Tanacetum</taxon>
    </lineage>
</organism>
<reference evidence="1" key="1">
    <citation type="journal article" date="2019" name="Sci. Rep.">
        <title>Draft genome of Tanacetum cinerariifolium, the natural source of mosquito coil.</title>
        <authorList>
            <person name="Yamashiro T."/>
            <person name="Shiraishi A."/>
            <person name="Satake H."/>
            <person name="Nakayama K."/>
        </authorList>
    </citation>
    <scope>NUCLEOTIDE SEQUENCE</scope>
</reference>
<feature type="non-terminal residue" evidence="1">
    <location>
        <position position="118"/>
    </location>
</feature>
<sequence length="118" mass="12595">MQRTPRPTFLQTHRTKYRKMTTTAASTVTTARTAITKTIASVTPASKQRSAMAVPMLATSASTEADLSRMATFQCVVNIGGTRSKPVNVKLSKSVATHAIDLPPTLRRSSSALSTNAT</sequence>